<sequence length="325" mass="37738">MSRNGSNFPLLLAAAASFTLGFLAVYLLKDKGVESKKIDCFDKLSAELKFQIFEQCDSMSDVASLIAASPSVRVCFRANQDKLLRSRISYIREIFYNDELIPLALMVVRMRRRLKRRYDMYQLVGLLEHFVRGGRSKLFQRKFDHWQENLIQIQDLVNICTEIQELSPRACYNSSAVYAKPLLSKLWHHRFVETYLREEISTAMKYYGSRLIFPPRNNLSPELYVFLFTRNYVGSRLPDKHTADIVDTHVSIGRLGARSFGEMISIAGDPLKSQGISKRRKAEIQSWRDMRRKTWKEEDKKVQNGQMVVQNGCARLLRADEFVQT</sequence>
<dbReference type="GeneID" id="28947636"/>
<dbReference type="RefSeq" id="XP_018241127.1">
    <property type="nucleotide sequence ID" value="XM_018384089.1"/>
</dbReference>
<reference evidence="2" key="1">
    <citation type="submission" date="2007-04" db="EMBL/GenBank/DDBJ databases">
        <authorList>
            <consortium name="The Broad Institute Genome Sequencing Platform"/>
            <person name="Birren B."/>
            <person name="Lander E."/>
            <person name="Galagan J."/>
            <person name="Nusbaum C."/>
            <person name="Devon K."/>
            <person name="Ma L.-J."/>
            <person name="Jaffe D."/>
            <person name="Butler J."/>
            <person name="Alvarez P."/>
            <person name="Gnerre S."/>
            <person name="Grabherr M."/>
            <person name="Kleber M."/>
            <person name="Mauceli E."/>
            <person name="Brockman W."/>
            <person name="MacCallum I.A."/>
            <person name="Young S."/>
            <person name="LaButti K."/>
            <person name="DeCaprio D."/>
            <person name="Crawford M."/>
            <person name="Koehrsen M."/>
            <person name="Engels R."/>
            <person name="Montgomery P."/>
            <person name="Pearson M."/>
            <person name="Howarth C."/>
            <person name="Larson L."/>
            <person name="White J."/>
            <person name="O'Leary S."/>
            <person name="Kodira C."/>
            <person name="Zeng Q."/>
            <person name="Yandava C."/>
            <person name="Alvarado L."/>
            <person name="Kistler C."/>
            <person name="Shim W.-B."/>
            <person name="Kang S."/>
            <person name="Woloshuk C."/>
        </authorList>
    </citation>
    <scope>NUCLEOTIDE SEQUENCE</scope>
    <source>
        <strain evidence="2">4287</strain>
    </source>
</reference>
<evidence type="ECO:0000256" key="1">
    <source>
        <dbReference type="SAM" id="Phobius"/>
    </source>
</evidence>
<dbReference type="Proteomes" id="UP000009097">
    <property type="component" value="Unassembled WGS sequence"/>
</dbReference>
<keyword evidence="1" id="KW-1133">Transmembrane helix</keyword>
<dbReference type="VEuPathDB" id="FungiDB:FOXG_05681"/>
<accession>A0A0J9WL33</accession>
<gene>
    <name evidence="2" type="ORF">FOXG_05681</name>
</gene>
<dbReference type="AlphaFoldDB" id="A0A0J9WL33"/>
<evidence type="ECO:0000313" key="2">
    <source>
        <dbReference type="EMBL" id="KNB03082.1"/>
    </source>
</evidence>
<dbReference type="OrthoDB" id="5091484at2759"/>
<keyword evidence="1" id="KW-0812">Transmembrane</keyword>
<protein>
    <submittedName>
        <fullName evidence="2">Uncharacterized protein</fullName>
    </submittedName>
</protein>
<reference evidence="2" key="2">
    <citation type="journal article" date="2010" name="Nature">
        <title>Comparative genomics reveals mobile pathogenicity chromosomes in Fusarium.</title>
        <authorList>
            <person name="Ma L.J."/>
            <person name="van der Does H.C."/>
            <person name="Borkovich K.A."/>
            <person name="Coleman J.J."/>
            <person name="Daboussi M.J."/>
            <person name="Di Pietro A."/>
            <person name="Dufresne M."/>
            <person name="Freitag M."/>
            <person name="Grabherr M."/>
            <person name="Henrissat B."/>
            <person name="Houterman P.M."/>
            <person name="Kang S."/>
            <person name="Shim W.B."/>
            <person name="Woloshuk C."/>
            <person name="Xie X."/>
            <person name="Xu J.R."/>
            <person name="Antoniw J."/>
            <person name="Baker S.E."/>
            <person name="Bluhm B.H."/>
            <person name="Breakspear A."/>
            <person name="Brown D.W."/>
            <person name="Butchko R.A."/>
            <person name="Chapman S."/>
            <person name="Coulson R."/>
            <person name="Coutinho P.M."/>
            <person name="Danchin E.G."/>
            <person name="Diener A."/>
            <person name="Gale L.R."/>
            <person name="Gardiner D.M."/>
            <person name="Goff S."/>
            <person name="Hammond-Kosack K.E."/>
            <person name="Hilburn K."/>
            <person name="Hua-Van A."/>
            <person name="Jonkers W."/>
            <person name="Kazan K."/>
            <person name="Kodira C.D."/>
            <person name="Koehrsen M."/>
            <person name="Kumar L."/>
            <person name="Lee Y.H."/>
            <person name="Li L."/>
            <person name="Manners J.M."/>
            <person name="Miranda-Saavedra D."/>
            <person name="Mukherjee M."/>
            <person name="Park G."/>
            <person name="Park J."/>
            <person name="Park S.Y."/>
            <person name="Proctor R.H."/>
            <person name="Regev A."/>
            <person name="Ruiz-Roldan M.C."/>
            <person name="Sain D."/>
            <person name="Sakthikumar S."/>
            <person name="Sykes S."/>
            <person name="Schwartz D.C."/>
            <person name="Turgeon B.G."/>
            <person name="Wapinski I."/>
            <person name="Yoder O."/>
            <person name="Young S."/>
            <person name="Zeng Q."/>
            <person name="Zhou S."/>
            <person name="Galagan J."/>
            <person name="Cuomo C.A."/>
            <person name="Kistler H.C."/>
            <person name="Rep M."/>
        </authorList>
    </citation>
    <scope>NUCLEOTIDE SEQUENCE [LARGE SCALE GENOMIC DNA]</scope>
    <source>
        <strain evidence="2">4287</strain>
    </source>
</reference>
<evidence type="ECO:0000313" key="3">
    <source>
        <dbReference type="Proteomes" id="UP000009097"/>
    </source>
</evidence>
<name>A0A0J9WL33_FUSO4</name>
<dbReference type="EMBL" id="DS231701">
    <property type="protein sequence ID" value="KNB03082.1"/>
    <property type="molecule type" value="Genomic_DNA"/>
</dbReference>
<organism evidence="2 3">
    <name type="scientific">Fusarium oxysporum f. sp. lycopersici (strain 4287 / CBS 123668 / FGSC 9935 / NRRL 34936)</name>
    <name type="common">Fusarium vascular wilt of tomato</name>
    <dbReference type="NCBI Taxonomy" id="426428"/>
    <lineage>
        <taxon>Eukaryota</taxon>
        <taxon>Fungi</taxon>
        <taxon>Dikarya</taxon>
        <taxon>Ascomycota</taxon>
        <taxon>Pezizomycotina</taxon>
        <taxon>Sordariomycetes</taxon>
        <taxon>Hypocreomycetidae</taxon>
        <taxon>Hypocreales</taxon>
        <taxon>Nectriaceae</taxon>
        <taxon>Fusarium</taxon>
        <taxon>Fusarium oxysporum species complex</taxon>
    </lineage>
</organism>
<feature type="transmembrane region" description="Helical" evidence="1">
    <location>
        <begin position="6"/>
        <end position="28"/>
    </location>
</feature>
<proteinExistence type="predicted"/>
<keyword evidence="1" id="KW-0472">Membrane</keyword>
<dbReference type="KEGG" id="fox:FOXG_05681"/>